<protein>
    <recommendedName>
        <fullName evidence="9">Type II secretion system protein GspF domain-containing protein</fullName>
    </recommendedName>
</protein>
<comment type="similarity">
    <text evidence="2">Belongs to the GSP F family.</text>
</comment>
<dbReference type="EMBL" id="PFLW01000086">
    <property type="protein sequence ID" value="PIY88515.1"/>
    <property type="molecule type" value="Genomic_DNA"/>
</dbReference>
<evidence type="ECO:0000256" key="6">
    <source>
        <dbReference type="ARBA" id="ARBA00022989"/>
    </source>
</evidence>
<evidence type="ECO:0000259" key="9">
    <source>
        <dbReference type="Pfam" id="PF00482"/>
    </source>
</evidence>
<dbReference type="Proteomes" id="UP000230767">
    <property type="component" value="Unassembled WGS sequence"/>
</dbReference>
<dbReference type="PANTHER" id="PTHR30012">
    <property type="entry name" value="GENERAL SECRETION PATHWAY PROTEIN"/>
    <property type="match status" value="1"/>
</dbReference>
<dbReference type="GO" id="GO:0005886">
    <property type="term" value="C:plasma membrane"/>
    <property type="evidence" value="ECO:0007669"/>
    <property type="project" value="UniProtKB-SubCell"/>
</dbReference>
<proteinExistence type="inferred from homology"/>
<evidence type="ECO:0000256" key="7">
    <source>
        <dbReference type="ARBA" id="ARBA00023136"/>
    </source>
</evidence>
<comment type="caution">
    <text evidence="10">The sequence shown here is derived from an EMBL/GenBank/DDBJ whole genome shotgun (WGS) entry which is preliminary data.</text>
</comment>
<organism evidence="10 11">
    <name type="scientific">Candidatus Nealsonbacteria bacterium CG_4_10_14_0_8_um_filter_37_14</name>
    <dbReference type="NCBI Taxonomy" id="1974684"/>
    <lineage>
        <taxon>Bacteria</taxon>
        <taxon>Candidatus Nealsoniibacteriota</taxon>
    </lineage>
</organism>
<keyword evidence="5 8" id="KW-0812">Transmembrane</keyword>
<keyword evidence="7 8" id="KW-0472">Membrane</keyword>
<evidence type="ECO:0000256" key="5">
    <source>
        <dbReference type="ARBA" id="ARBA00022692"/>
    </source>
</evidence>
<dbReference type="Pfam" id="PF00482">
    <property type="entry name" value="T2SSF"/>
    <property type="match status" value="2"/>
</dbReference>
<evidence type="ECO:0000256" key="8">
    <source>
        <dbReference type="SAM" id="Phobius"/>
    </source>
</evidence>
<keyword evidence="6 8" id="KW-1133">Transmembrane helix</keyword>
<gene>
    <name evidence="10" type="ORF">COY73_03530</name>
</gene>
<evidence type="ECO:0000256" key="2">
    <source>
        <dbReference type="ARBA" id="ARBA00005745"/>
    </source>
</evidence>
<reference evidence="11" key="1">
    <citation type="submission" date="2017-09" db="EMBL/GenBank/DDBJ databases">
        <title>Depth-based differentiation of microbial function through sediment-hosted aquifers and enrichment of novel symbionts in the deep terrestrial subsurface.</title>
        <authorList>
            <person name="Probst A.J."/>
            <person name="Ladd B."/>
            <person name="Jarett J.K."/>
            <person name="Geller-Mcgrath D.E."/>
            <person name="Sieber C.M.K."/>
            <person name="Emerson J.B."/>
            <person name="Anantharaman K."/>
            <person name="Thomas B.C."/>
            <person name="Malmstrom R."/>
            <person name="Stieglmeier M."/>
            <person name="Klingl A."/>
            <person name="Woyke T."/>
            <person name="Ryan C.M."/>
            <person name="Banfield J.F."/>
        </authorList>
    </citation>
    <scope>NUCLEOTIDE SEQUENCE [LARGE SCALE GENOMIC DNA]</scope>
</reference>
<accession>A0A2M7R5D6</accession>
<feature type="transmembrane region" description="Helical" evidence="8">
    <location>
        <begin position="170"/>
        <end position="192"/>
    </location>
</feature>
<dbReference type="PANTHER" id="PTHR30012:SF0">
    <property type="entry name" value="TYPE II SECRETION SYSTEM PROTEIN F-RELATED"/>
    <property type="match status" value="1"/>
</dbReference>
<comment type="subcellular location">
    <subcellularLocation>
        <location evidence="1">Cell inner membrane</location>
        <topology evidence="1">Multi-pass membrane protein</topology>
    </subcellularLocation>
</comment>
<feature type="transmembrane region" description="Helical" evidence="8">
    <location>
        <begin position="224"/>
        <end position="242"/>
    </location>
</feature>
<evidence type="ECO:0000256" key="3">
    <source>
        <dbReference type="ARBA" id="ARBA00022475"/>
    </source>
</evidence>
<dbReference type="FunFam" id="1.20.81.30:FF:000001">
    <property type="entry name" value="Type II secretion system protein F"/>
    <property type="match status" value="2"/>
</dbReference>
<keyword evidence="3" id="KW-1003">Cell membrane</keyword>
<sequence length="404" mass="44514">MPTFSYTAKSLKGETTEAVREAENEKELAKILRQEGFILIKAGPLKKSKFKKEISFPFLGGVSLKEKIMFTRNLQVMVSAGLGLARALNTLASQSQNKRLKNVLLGVREGIIGGKSFSAGIHQYSNVFSDFYYHLVKVGEESGTLEKSLGEITAHLEKEYALRSNIRGALMYPAVIILAMIGILILMLLVVIPKLAETFIQMNIELPFTTKLIMGASLFLAERWYLVILIIFCLVFLIGILLKTKIGNKIIDYLFLQLPIFAPLIKKSNSAYAIRTLATLMDAGLPILQSLNIISDALGNFYFKKSIIEAGQKVKAGKNLSESLEFFANLYSPMVLQMIGVGEQTGQTSNILKKTADFLEEEVTKTTQNLASVIEPIIILLVGGAVGFLAVSIIQPIYQMTGAM</sequence>
<dbReference type="InterPro" id="IPR042094">
    <property type="entry name" value="T2SS_GspF_sf"/>
</dbReference>
<keyword evidence="4" id="KW-0997">Cell inner membrane</keyword>
<evidence type="ECO:0000313" key="11">
    <source>
        <dbReference type="Proteomes" id="UP000230767"/>
    </source>
</evidence>
<dbReference type="AlphaFoldDB" id="A0A2M7R5D6"/>
<evidence type="ECO:0000256" key="1">
    <source>
        <dbReference type="ARBA" id="ARBA00004429"/>
    </source>
</evidence>
<feature type="domain" description="Type II secretion system protein GspF" evidence="9">
    <location>
        <begin position="70"/>
        <end position="193"/>
    </location>
</feature>
<evidence type="ECO:0000256" key="4">
    <source>
        <dbReference type="ARBA" id="ARBA00022519"/>
    </source>
</evidence>
<dbReference type="InterPro" id="IPR003004">
    <property type="entry name" value="GspF/PilC"/>
</dbReference>
<dbReference type="InterPro" id="IPR018076">
    <property type="entry name" value="T2SS_GspF_dom"/>
</dbReference>
<name>A0A2M7R5D6_9BACT</name>
<evidence type="ECO:0000313" key="10">
    <source>
        <dbReference type="EMBL" id="PIY88515.1"/>
    </source>
</evidence>
<feature type="domain" description="Type II secretion system protein GspF" evidence="9">
    <location>
        <begin position="274"/>
        <end position="396"/>
    </location>
</feature>
<feature type="transmembrane region" description="Helical" evidence="8">
    <location>
        <begin position="377"/>
        <end position="398"/>
    </location>
</feature>
<dbReference type="PRINTS" id="PR00812">
    <property type="entry name" value="BCTERIALGSPF"/>
</dbReference>
<dbReference type="Gene3D" id="1.20.81.30">
    <property type="entry name" value="Type II secretion system (T2SS), domain F"/>
    <property type="match status" value="2"/>
</dbReference>